<keyword evidence="3" id="KW-1185">Reference proteome</keyword>
<comment type="caution">
    <text evidence="2">The sequence shown here is derived from an EMBL/GenBank/DDBJ whole genome shotgun (WGS) entry which is preliminary data.</text>
</comment>
<evidence type="ECO:0000313" key="2">
    <source>
        <dbReference type="EMBL" id="KAF9923387.1"/>
    </source>
</evidence>
<sequence>RSQRGMAGAKHEEKATSNQQEQGNPGVSNTSHRLFRLKLVDELVELSYKVEKPQETLDNNDTRVNRPLKRSRSKTYITTNNNMLSKKRLHPGMHYPVQIAEGEDSDKENRPNQDKLNRMQ</sequence>
<dbReference type="EMBL" id="JAAAHW010010709">
    <property type="protein sequence ID" value="KAF9923387.1"/>
    <property type="molecule type" value="Genomic_DNA"/>
</dbReference>
<reference evidence="2" key="1">
    <citation type="journal article" date="2020" name="Fungal Divers.">
        <title>Resolving the Mortierellaceae phylogeny through synthesis of multi-gene phylogenetics and phylogenomics.</title>
        <authorList>
            <person name="Vandepol N."/>
            <person name="Liber J."/>
            <person name="Desiro A."/>
            <person name="Na H."/>
            <person name="Kennedy M."/>
            <person name="Barry K."/>
            <person name="Grigoriev I.V."/>
            <person name="Miller A.N."/>
            <person name="O'Donnell K."/>
            <person name="Stajich J.E."/>
            <person name="Bonito G."/>
        </authorList>
    </citation>
    <scope>NUCLEOTIDE SEQUENCE</scope>
    <source>
        <strain evidence="2">MES-2147</strain>
    </source>
</reference>
<name>A0A9P6LRR6_9FUNG</name>
<feature type="non-terminal residue" evidence="2">
    <location>
        <position position="120"/>
    </location>
</feature>
<dbReference type="AlphaFoldDB" id="A0A9P6LRR6"/>
<feature type="non-terminal residue" evidence="2">
    <location>
        <position position="1"/>
    </location>
</feature>
<evidence type="ECO:0000313" key="3">
    <source>
        <dbReference type="Proteomes" id="UP000749646"/>
    </source>
</evidence>
<gene>
    <name evidence="2" type="ORF">BGZ65_008912</name>
</gene>
<feature type="compositionally biased region" description="Polar residues" evidence="1">
    <location>
        <begin position="16"/>
        <end position="32"/>
    </location>
</feature>
<feature type="compositionally biased region" description="Polar residues" evidence="1">
    <location>
        <begin position="74"/>
        <end position="84"/>
    </location>
</feature>
<feature type="region of interest" description="Disordered" evidence="1">
    <location>
        <begin position="57"/>
        <end position="120"/>
    </location>
</feature>
<dbReference type="Proteomes" id="UP000749646">
    <property type="component" value="Unassembled WGS sequence"/>
</dbReference>
<feature type="region of interest" description="Disordered" evidence="1">
    <location>
        <begin position="1"/>
        <end position="32"/>
    </location>
</feature>
<organism evidence="2 3">
    <name type="scientific">Modicella reniformis</name>
    <dbReference type="NCBI Taxonomy" id="1440133"/>
    <lineage>
        <taxon>Eukaryota</taxon>
        <taxon>Fungi</taxon>
        <taxon>Fungi incertae sedis</taxon>
        <taxon>Mucoromycota</taxon>
        <taxon>Mortierellomycotina</taxon>
        <taxon>Mortierellomycetes</taxon>
        <taxon>Mortierellales</taxon>
        <taxon>Mortierellaceae</taxon>
        <taxon>Modicella</taxon>
    </lineage>
</organism>
<protein>
    <submittedName>
        <fullName evidence="2">Uncharacterized protein</fullName>
    </submittedName>
</protein>
<evidence type="ECO:0000256" key="1">
    <source>
        <dbReference type="SAM" id="MobiDB-lite"/>
    </source>
</evidence>
<accession>A0A9P6LRR6</accession>
<feature type="compositionally biased region" description="Basic and acidic residues" evidence="1">
    <location>
        <begin position="107"/>
        <end position="120"/>
    </location>
</feature>
<proteinExistence type="predicted"/>